<dbReference type="Gene3D" id="3.40.50.11370">
    <property type="match status" value="1"/>
</dbReference>
<dbReference type="GO" id="GO:0052725">
    <property type="term" value="F:inositol-1,3,4-trisphosphate 6-kinase activity"/>
    <property type="evidence" value="ECO:0007669"/>
    <property type="project" value="InterPro"/>
</dbReference>
<protein>
    <recommendedName>
        <fullName evidence="5">Inositol-tetrakisphosphate 1-kinase</fullName>
        <ecNumber evidence="4">2.7.1.134</ecNumber>
        <ecNumber evidence="3">2.7.1.159</ecNumber>
    </recommendedName>
    <alternativeName>
        <fullName evidence="13">Inositol 1,3,4-trisphosphate 5/6-kinase</fullName>
    </alternativeName>
</protein>
<dbReference type="InterPro" id="IPR008656">
    <property type="entry name" value="Inositol_tetrakis-P_1-kinase"/>
</dbReference>
<dbReference type="GO" id="GO:0016853">
    <property type="term" value="F:isomerase activity"/>
    <property type="evidence" value="ECO:0007669"/>
    <property type="project" value="UniProtKB-KW"/>
</dbReference>
<evidence type="ECO:0000256" key="16">
    <source>
        <dbReference type="ARBA" id="ARBA00033645"/>
    </source>
</evidence>
<dbReference type="PANTHER" id="PTHR14217:SF1">
    <property type="entry name" value="INOSITOL-TETRAKISPHOSPHATE 1-KINASE"/>
    <property type="match status" value="1"/>
</dbReference>
<comment type="catalytic activity">
    <reaction evidence="14">
        <text>1D-myo-inositol 1,3,4-trisphosphate + ATP = 1D-myo-inositol 1,3,4,5-tetrakisphosphate + ADP + H(+)</text>
        <dbReference type="Rhea" id="RHEA:13253"/>
        <dbReference type="ChEBI" id="CHEBI:15378"/>
        <dbReference type="ChEBI" id="CHEBI:30616"/>
        <dbReference type="ChEBI" id="CHEBI:57895"/>
        <dbReference type="ChEBI" id="CHEBI:58414"/>
        <dbReference type="ChEBI" id="CHEBI:456216"/>
        <dbReference type="EC" id="2.7.1.159"/>
    </reaction>
    <physiologicalReaction direction="left-to-right" evidence="14">
        <dbReference type="Rhea" id="RHEA:13254"/>
    </physiologicalReaction>
    <physiologicalReaction direction="right-to-left" evidence="14">
        <dbReference type="Rhea" id="RHEA:13255"/>
    </physiologicalReaction>
</comment>
<keyword evidence="10 20" id="KW-0067">ATP-binding</keyword>
<evidence type="ECO:0000256" key="17">
    <source>
        <dbReference type="ARBA" id="ARBA00033674"/>
    </source>
</evidence>
<evidence type="ECO:0000256" key="18">
    <source>
        <dbReference type="ARBA" id="ARBA00047728"/>
    </source>
</evidence>
<dbReference type="PANTHER" id="PTHR14217">
    <property type="entry name" value="INOSITOL-TETRAKISPHOSPHATE 1-KINASE"/>
    <property type="match status" value="1"/>
</dbReference>
<evidence type="ECO:0000256" key="8">
    <source>
        <dbReference type="ARBA" id="ARBA00022741"/>
    </source>
</evidence>
<dbReference type="EMBL" id="JBAMIC010000008">
    <property type="protein sequence ID" value="KAK7103897.1"/>
    <property type="molecule type" value="Genomic_DNA"/>
</dbReference>
<sequence>MKRVGYWISEKKSKKLNFEEHRPIFRNAGIELVKLDLTQPLDNQGPFDAIVHKVTDILAKADNGNATSQQYIRNIQGYADSHPECMLLDPLDSTRRLLDRYKQYQQVCTCDLVCTDPRVIIPTFVELTTTDVEQNKMKLAEAGVTFPIVVKPILSHGSRLAHEMAIIFSKDHLQDVEVPCVAQSFLNHNAILYKVFVVGSRQFVVQRPSLKNLYPGNHATIFFDTQEVSKPGSAHPLNEIDAASIQEPLVKPDWQLLEQLGASISRAMDMCLIGIDVIIDCQTQQYAIIDINSFPGFEGVDDFFVHLRDHILQQMRTKDNCDTTSPAPQPAPTFNTNTTTVTKTAAAKTAATNAANLKVSQKFILEQSRLIDCSTDNTAGSVSLKSGKRSGSKNSCGSKEEEAAAKEPILAQLRSNNNLSPDLHPH</sequence>
<evidence type="ECO:0000256" key="7">
    <source>
        <dbReference type="ARBA" id="ARBA00022723"/>
    </source>
</evidence>
<gene>
    <name evidence="23" type="ORF">V1264_018702</name>
</gene>
<evidence type="ECO:0000256" key="6">
    <source>
        <dbReference type="ARBA" id="ARBA00022679"/>
    </source>
</evidence>
<keyword evidence="24" id="KW-1185">Reference proteome</keyword>
<dbReference type="GO" id="GO:0005737">
    <property type="term" value="C:cytoplasm"/>
    <property type="evidence" value="ECO:0007669"/>
    <property type="project" value="TreeGrafter"/>
</dbReference>
<dbReference type="EC" id="2.7.1.134" evidence="4"/>
<evidence type="ECO:0000256" key="12">
    <source>
        <dbReference type="ARBA" id="ARBA00023235"/>
    </source>
</evidence>
<keyword evidence="11" id="KW-0460">Magnesium</keyword>
<comment type="cofactor">
    <cofactor evidence="1">
        <name>Mg(2+)</name>
        <dbReference type="ChEBI" id="CHEBI:18420"/>
    </cofactor>
</comment>
<evidence type="ECO:0000256" key="10">
    <source>
        <dbReference type="ARBA" id="ARBA00022840"/>
    </source>
</evidence>
<dbReference type="PROSITE" id="PS50975">
    <property type="entry name" value="ATP_GRASP"/>
    <property type="match status" value="1"/>
</dbReference>
<dbReference type="Gene3D" id="3.30.1490.220">
    <property type="match status" value="1"/>
</dbReference>
<evidence type="ECO:0000256" key="20">
    <source>
        <dbReference type="PROSITE-ProRule" id="PRU00409"/>
    </source>
</evidence>
<comment type="catalytic activity">
    <reaction evidence="17">
        <text>1D-myo-inositol 1,3,4-trisphosphate + ATP = 1D-myo-inositol 1,3,4,6-tetrakisphosphate + ADP + H(+)</text>
        <dbReference type="Rhea" id="RHEA:20940"/>
        <dbReference type="ChEBI" id="CHEBI:15378"/>
        <dbReference type="ChEBI" id="CHEBI:30616"/>
        <dbReference type="ChEBI" id="CHEBI:57660"/>
        <dbReference type="ChEBI" id="CHEBI:58414"/>
        <dbReference type="ChEBI" id="CHEBI:456216"/>
        <dbReference type="EC" id="2.7.1.159"/>
    </reaction>
    <physiologicalReaction direction="left-to-right" evidence="17">
        <dbReference type="Rhea" id="RHEA:20941"/>
    </physiologicalReaction>
    <physiologicalReaction direction="right-to-left" evidence="17">
        <dbReference type="Rhea" id="RHEA:20942"/>
    </physiologicalReaction>
</comment>
<feature type="region of interest" description="Disordered" evidence="21">
    <location>
        <begin position="379"/>
        <end position="426"/>
    </location>
</feature>
<keyword evidence="8 20" id="KW-0547">Nucleotide-binding</keyword>
<evidence type="ECO:0000256" key="11">
    <source>
        <dbReference type="ARBA" id="ARBA00022842"/>
    </source>
</evidence>
<evidence type="ECO:0000256" key="21">
    <source>
        <dbReference type="SAM" id="MobiDB-lite"/>
    </source>
</evidence>
<keyword evidence="12" id="KW-0413">Isomerase</keyword>
<evidence type="ECO:0000256" key="15">
    <source>
        <dbReference type="ARBA" id="ARBA00033624"/>
    </source>
</evidence>
<dbReference type="GO" id="GO:0052726">
    <property type="term" value="F:inositol-1,3,4-trisphosphate 5-kinase activity"/>
    <property type="evidence" value="ECO:0007669"/>
    <property type="project" value="InterPro"/>
</dbReference>
<comment type="caution">
    <text evidence="23">The sequence shown here is derived from an EMBL/GenBank/DDBJ whole genome shotgun (WGS) entry which is preliminary data.</text>
</comment>
<evidence type="ECO:0000256" key="5">
    <source>
        <dbReference type="ARBA" id="ARBA00014968"/>
    </source>
</evidence>
<evidence type="ECO:0000256" key="2">
    <source>
        <dbReference type="ARBA" id="ARBA00009601"/>
    </source>
</evidence>
<evidence type="ECO:0000256" key="9">
    <source>
        <dbReference type="ARBA" id="ARBA00022777"/>
    </source>
</evidence>
<evidence type="ECO:0000259" key="22">
    <source>
        <dbReference type="PROSITE" id="PS50975"/>
    </source>
</evidence>
<dbReference type="Pfam" id="PF17927">
    <property type="entry name" value="Ins134_P3_kin_N"/>
    <property type="match status" value="1"/>
</dbReference>
<reference evidence="23 24" key="1">
    <citation type="submission" date="2024-02" db="EMBL/GenBank/DDBJ databases">
        <title>Chromosome-scale genome assembly of the rough periwinkle Littorina saxatilis.</title>
        <authorList>
            <person name="De Jode A."/>
            <person name="Faria R."/>
            <person name="Formenti G."/>
            <person name="Sims Y."/>
            <person name="Smith T.P."/>
            <person name="Tracey A."/>
            <person name="Wood J.M.D."/>
            <person name="Zagrodzka Z.B."/>
            <person name="Johannesson K."/>
            <person name="Butlin R.K."/>
            <person name="Leder E.H."/>
        </authorList>
    </citation>
    <scope>NUCLEOTIDE SEQUENCE [LARGE SCALE GENOMIC DNA]</scope>
    <source>
        <strain evidence="23">Snail1</strain>
        <tissue evidence="23">Muscle</tissue>
    </source>
</reference>
<keyword evidence="7" id="KW-0479">Metal-binding</keyword>
<keyword evidence="6" id="KW-0808">Transferase</keyword>
<evidence type="ECO:0000313" key="24">
    <source>
        <dbReference type="Proteomes" id="UP001374579"/>
    </source>
</evidence>
<dbReference type="InterPro" id="IPR040464">
    <property type="entry name" value="InsP(3)kin_ATP-grasp"/>
</dbReference>
<dbReference type="Proteomes" id="UP001374579">
    <property type="component" value="Unassembled WGS sequence"/>
</dbReference>
<evidence type="ECO:0000313" key="23">
    <source>
        <dbReference type="EMBL" id="KAK7103897.1"/>
    </source>
</evidence>
<accession>A0AAN9BE99</accession>
<dbReference type="InterPro" id="IPR011761">
    <property type="entry name" value="ATP-grasp"/>
</dbReference>
<keyword evidence="9" id="KW-0418">Kinase</keyword>
<dbReference type="SUPFAM" id="SSF56059">
    <property type="entry name" value="Glutathione synthetase ATP-binding domain-like"/>
    <property type="match status" value="1"/>
</dbReference>
<comment type="catalytic activity">
    <reaction evidence="19">
        <text>1D-myo-inositol 1,3,4-trisphosphate + 1D-myo-inositol 1,3,4,5,6-pentakisphosphate = 1D-myo-inositol 3,4,5,6-tetrakisphosphate + 1D-myo-inositol 1,3,4,6-tetrakisphosphate</text>
        <dbReference type="Rhea" id="RHEA:70263"/>
        <dbReference type="ChEBI" id="CHEBI:57539"/>
        <dbReference type="ChEBI" id="CHEBI:57660"/>
        <dbReference type="ChEBI" id="CHEBI:57733"/>
        <dbReference type="ChEBI" id="CHEBI:58414"/>
    </reaction>
    <physiologicalReaction direction="left-to-right" evidence="19">
        <dbReference type="Rhea" id="RHEA:70264"/>
    </physiologicalReaction>
    <physiologicalReaction direction="right-to-left" evidence="19">
        <dbReference type="Rhea" id="RHEA:70265"/>
    </physiologicalReaction>
</comment>
<feature type="region of interest" description="Disordered" evidence="21">
    <location>
        <begin position="318"/>
        <end position="337"/>
    </location>
</feature>
<organism evidence="23 24">
    <name type="scientific">Littorina saxatilis</name>
    <dbReference type="NCBI Taxonomy" id="31220"/>
    <lineage>
        <taxon>Eukaryota</taxon>
        <taxon>Metazoa</taxon>
        <taxon>Spiralia</taxon>
        <taxon>Lophotrochozoa</taxon>
        <taxon>Mollusca</taxon>
        <taxon>Gastropoda</taxon>
        <taxon>Caenogastropoda</taxon>
        <taxon>Littorinimorpha</taxon>
        <taxon>Littorinoidea</taxon>
        <taxon>Littorinidae</taxon>
        <taxon>Littorina</taxon>
    </lineage>
</organism>
<evidence type="ECO:0000256" key="4">
    <source>
        <dbReference type="ARBA" id="ARBA00012072"/>
    </source>
</evidence>
<evidence type="ECO:0000256" key="3">
    <source>
        <dbReference type="ARBA" id="ARBA00012017"/>
    </source>
</evidence>
<evidence type="ECO:0000256" key="1">
    <source>
        <dbReference type="ARBA" id="ARBA00001946"/>
    </source>
</evidence>
<dbReference type="GO" id="GO:0005524">
    <property type="term" value="F:ATP binding"/>
    <property type="evidence" value="ECO:0007669"/>
    <property type="project" value="UniProtKB-UniRule"/>
</dbReference>
<comment type="catalytic activity">
    <reaction evidence="16">
        <text>1D-myo-inositol 3,4,5,6-tetrakisphosphate + ATP = 1D-myo-inositol 1,3,4,5,6-pentakisphosphate + ADP + H(+)</text>
        <dbReference type="Rhea" id="RHEA:12452"/>
        <dbReference type="ChEBI" id="CHEBI:15378"/>
        <dbReference type="ChEBI" id="CHEBI:30616"/>
        <dbReference type="ChEBI" id="CHEBI:57539"/>
        <dbReference type="ChEBI" id="CHEBI:57733"/>
        <dbReference type="ChEBI" id="CHEBI:456216"/>
        <dbReference type="EC" id="2.7.1.134"/>
    </reaction>
    <physiologicalReaction direction="left-to-right" evidence="16">
        <dbReference type="Rhea" id="RHEA:12453"/>
    </physiologicalReaction>
    <physiologicalReaction direction="right-to-left" evidence="16">
        <dbReference type="Rhea" id="RHEA:12454"/>
    </physiologicalReaction>
</comment>
<dbReference type="GO" id="GO:0000287">
    <property type="term" value="F:magnesium ion binding"/>
    <property type="evidence" value="ECO:0007669"/>
    <property type="project" value="InterPro"/>
</dbReference>
<dbReference type="EC" id="2.7.1.159" evidence="3"/>
<comment type="catalytic activity">
    <reaction evidence="15">
        <text>1D-myo-inositol 3,4,6-trisphosphate + ATP = 1D-myo-inositol 1,3,4,6-tetrakisphosphate + ADP + H(+)</text>
        <dbReference type="Rhea" id="RHEA:70287"/>
        <dbReference type="ChEBI" id="CHEBI:15378"/>
        <dbReference type="ChEBI" id="CHEBI:30616"/>
        <dbReference type="ChEBI" id="CHEBI:57660"/>
        <dbReference type="ChEBI" id="CHEBI:189099"/>
        <dbReference type="ChEBI" id="CHEBI:456216"/>
    </reaction>
    <physiologicalReaction direction="left-to-right" evidence="15">
        <dbReference type="Rhea" id="RHEA:70288"/>
    </physiologicalReaction>
    <physiologicalReaction direction="right-to-left" evidence="15">
        <dbReference type="Rhea" id="RHEA:70289"/>
    </physiologicalReaction>
</comment>
<dbReference type="FunFam" id="3.30.470.20:FF:000047">
    <property type="entry name" value="Inositol-tetrakisphosphate 1-kinase 4"/>
    <property type="match status" value="1"/>
</dbReference>
<feature type="domain" description="ATP-grasp" evidence="22">
    <location>
        <begin position="111"/>
        <end position="320"/>
    </location>
</feature>
<proteinExistence type="inferred from homology"/>
<dbReference type="GO" id="GO:0047325">
    <property type="term" value="F:inositol-3,4,5,6-tetrakisphosphate 1-kinase activity"/>
    <property type="evidence" value="ECO:0007669"/>
    <property type="project" value="UniProtKB-EC"/>
</dbReference>
<evidence type="ECO:0000256" key="13">
    <source>
        <dbReference type="ARBA" id="ARBA00031742"/>
    </source>
</evidence>
<comment type="similarity">
    <text evidence="2">Belongs to the ITPK1 family.</text>
</comment>
<dbReference type="Pfam" id="PF05770">
    <property type="entry name" value="Ins134_P3_kin"/>
    <property type="match status" value="1"/>
</dbReference>
<evidence type="ECO:0000256" key="19">
    <source>
        <dbReference type="ARBA" id="ARBA00049058"/>
    </source>
</evidence>
<comment type="catalytic activity">
    <reaction evidence="18">
        <text>1D-myo-inositol 1,3,4-trisphosphate + 1D-myo-inositol 1,3,4,5,6-pentakisphosphate = 1D-myo-inositol 3,4,5,6-tetrakisphosphate + 1D-myo-inositol 1,3,4,5-tetrakisphosphate</text>
        <dbReference type="Rhea" id="RHEA:70271"/>
        <dbReference type="ChEBI" id="CHEBI:57539"/>
        <dbReference type="ChEBI" id="CHEBI:57733"/>
        <dbReference type="ChEBI" id="CHEBI:57895"/>
        <dbReference type="ChEBI" id="CHEBI:58414"/>
    </reaction>
    <physiologicalReaction direction="left-to-right" evidence="18">
        <dbReference type="Rhea" id="RHEA:70272"/>
    </physiologicalReaction>
    <physiologicalReaction direction="right-to-left" evidence="18">
        <dbReference type="Rhea" id="RHEA:70273"/>
    </physiologicalReaction>
</comment>
<name>A0AAN9BE99_9CAEN</name>
<dbReference type="GO" id="GO:0032957">
    <property type="term" value="P:inositol trisphosphate metabolic process"/>
    <property type="evidence" value="ECO:0007669"/>
    <property type="project" value="InterPro"/>
</dbReference>
<dbReference type="InterPro" id="IPR041429">
    <property type="entry name" value="ITPK1_N"/>
</dbReference>
<evidence type="ECO:0000256" key="14">
    <source>
        <dbReference type="ARBA" id="ARBA00033609"/>
    </source>
</evidence>
<dbReference type="AlphaFoldDB" id="A0AAN9BE99"/>